<dbReference type="EMBL" id="FNIA01000002">
    <property type="protein sequence ID" value="SDM43359.1"/>
    <property type="molecule type" value="Genomic_DNA"/>
</dbReference>
<proteinExistence type="predicted"/>
<evidence type="ECO:0000313" key="1">
    <source>
        <dbReference type="EMBL" id="SDM43359.1"/>
    </source>
</evidence>
<dbReference type="STRING" id="996166.SAMN05192554_102168"/>
<organism evidence="1 2">
    <name type="scientific">Haloarchaeobius iranensis</name>
    <dbReference type="NCBI Taxonomy" id="996166"/>
    <lineage>
        <taxon>Archaea</taxon>
        <taxon>Methanobacteriati</taxon>
        <taxon>Methanobacteriota</taxon>
        <taxon>Stenosarchaea group</taxon>
        <taxon>Halobacteria</taxon>
        <taxon>Halobacteriales</taxon>
        <taxon>Halorubellaceae</taxon>
        <taxon>Haloarchaeobius</taxon>
    </lineage>
</organism>
<dbReference type="AlphaFoldDB" id="A0A1G9T6K1"/>
<accession>A0A1G9T6K1</accession>
<reference evidence="1 2" key="1">
    <citation type="submission" date="2016-10" db="EMBL/GenBank/DDBJ databases">
        <authorList>
            <person name="de Groot N.N."/>
        </authorList>
    </citation>
    <scope>NUCLEOTIDE SEQUENCE [LARGE SCALE GENOMIC DNA]</scope>
    <source>
        <strain evidence="2">EB21,IBRC-M 10013,KCTC 4048</strain>
    </source>
</reference>
<keyword evidence="2" id="KW-1185">Reference proteome</keyword>
<name>A0A1G9T6K1_9EURY</name>
<gene>
    <name evidence="1" type="ORF">SAMN05192554_102168</name>
</gene>
<sequence length="78" mass="7892">MDTCRRTVTRWGSVPGLAVAADTVAARPVTGGATTLTTGYGGVLPGGRLASVRAGLEVHLSVVLGGLVVYALVKRSEV</sequence>
<dbReference type="Proteomes" id="UP000199370">
    <property type="component" value="Unassembled WGS sequence"/>
</dbReference>
<protein>
    <submittedName>
        <fullName evidence="1">Uncharacterized protein</fullName>
    </submittedName>
</protein>
<evidence type="ECO:0000313" key="2">
    <source>
        <dbReference type="Proteomes" id="UP000199370"/>
    </source>
</evidence>